<dbReference type="InterPro" id="IPR036390">
    <property type="entry name" value="WH_DNA-bd_sf"/>
</dbReference>
<gene>
    <name evidence="5" type="ORF">DLJ74_14200</name>
</gene>
<keyword evidence="3" id="KW-0804">Transcription</keyword>
<dbReference type="Proteomes" id="UP000245624">
    <property type="component" value="Unassembled WGS sequence"/>
</dbReference>
<feature type="domain" description="HTH hxlR-type" evidence="4">
    <location>
        <begin position="13"/>
        <end position="93"/>
    </location>
</feature>
<dbReference type="InterPro" id="IPR002577">
    <property type="entry name" value="HTH_HxlR"/>
</dbReference>
<dbReference type="AlphaFoldDB" id="A0A317L191"/>
<dbReference type="InterPro" id="IPR036388">
    <property type="entry name" value="WH-like_DNA-bd_sf"/>
</dbReference>
<dbReference type="OrthoDB" id="9800966at2"/>
<evidence type="ECO:0000259" key="4">
    <source>
        <dbReference type="Pfam" id="PF01638"/>
    </source>
</evidence>
<name>A0A317L191_9BACI</name>
<sequence>MNLEEAIQHTQQLSGRWIMPILLHLKSSGGRFTPLQKQLQISPSRLSDNFSRLVSKQIVKRLSPYERRHPLLPEYELTEYGELLFVITQCLQKAEETIEAGPLHRKSWTWPLMISLYHDYTRFQSLQRLLGNPSPRILSMRLNELCDLKLVKKEITEQPSLRYTYQLEDRLYPIVDMLWGELLKIEIIQ</sequence>
<accession>A0A317L191</accession>
<dbReference type="PANTHER" id="PTHR33204">
    <property type="entry name" value="TRANSCRIPTIONAL REGULATOR, MARR FAMILY"/>
    <property type="match status" value="1"/>
</dbReference>
<evidence type="ECO:0000313" key="6">
    <source>
        <dbReference type="Proteomes" id="UP000245624"/>
    </source>
</evidence>
<keyword evidence="6" id="KW-1185">Reference proteome</keyword>
<feature type="domain" description="HTH hxlR-type" evidence="4">
    <location>
        <begin position="106"/>
        <end position="178"/>
    </location>
</feature>
<protein>
    <recommendedName>
        <fullName evidence="4">HTH hxlR-type domain-containing protein</fullName>
    </recommendedName>
</protein>
<dbReference type="SUPFAM" id="SSF46785">
    <property type="entry name" value="Winged helix' DNA-binding domain"/>
    <property type="match status" value="2"/>
</dbReference>
<comment type="caution">
    <text evidence="5">The sequence shown here is derived from an EMBL/GenBank/DDBJ whole genome shotgun (WGS) entry which is preliminary data.</text>
</comment>
<dbReference type="RefSeq" id="WP_109984964.1">
    <property type="nucleotide sequence ID" value="NZ_QGTD01000013.1"/>
</dbReference>
<dbReference type="Gene3D" id="1.10.10.10">
    <property type="entry name" value="Winged helix-like DNA-binding domain superfamily/Winged helix DNA-binding domain"/>
    <property type="match status" value="2"/>
</dbReference>
<keyword evidence="2" id="KW-0238">DNA-binding</keyword>
<reference evidence="5 6" key="1">
    <citation type="submission" date="2018-05" db="EMBL/GenBank/DDBJ databases">
        <title>Genomic analysis of Gracilibacillus dipsosauri DD1 reveals novel features of a salt-tolerant amylase.</title>
        <authorList>
            <person name="Deutch C.E."/>
            <person name="Yang S."/>
        </authorList>
    </citation>
    <scope>NUCLEOTIDE SEQUENCE [LARGE SCALE GENOMIC DNA]</scope>
    <source>
        <strain evidence="5 6">DD1</strain>
    </source>
</reference>
<evidence type="ECO:0000256" key="3">
    <source>
        <dbReference type="ARBA" id="ARBA00023163"/>
    </source>
</evidence>
<dbReference type="GO" id="GO:0003677">
    <property type="term" value="F:DNA binding"/>
    <property type="evidence" value="ECO:0007669"/>
    <property type="project" value="UniProtKB-KW"/>
</dbReference>
<evidence type="ECO:0000256" key="1">
    <source>
        <dbReference type="ARBA" id="ARBA00023015"/>
    </source>
</evidence>
<organism evidence="5 6">
    <name type="scientific">Gracilibacillus dipsosauri</name>
    <dbReference type="NCBI Taxonomy" id="178340"/>
    <lineage>
        <taxon>Bacteria</taxon>
        <taxon>Bacillati</taxon>
        <taxon>Bacillota</taxon>
        <taxon>Bacilli</taxon>
        <taxon>Bacillales</taxon>
        <taxon>Bacillaceae</taxon>
        <taxon>Gracilibacillus</taxon>
    </lineage>
</organism>
<proteinExistence type="predicted"/>
<dbReference type="EMBL" id="QGTD01000013">
    <property type="protein sequence ID" value="PWU67609.1"/>
    <property type="molecule type" value="Genomic_DNA"/>
</dbReference>
<evidence type="ECO:0000313" key="5">
    <source>
        <dbReference type="EMBL" id="PWU67609.1"/>
    </source>
</evidence>
<evidence type="ECO:0000256" key="2">
    <source>
        <dbReference type="ARBA" id="ARBA00023125"/>
    </source>
</evidence>
<keyword evidence="1" id="KW-0805">Transcription regulation</keyword>
<dbReference type="Pfam" id="PF01638">
    <property type="entry name" value="HxlR"/>
    <property type="match status" value="2"/>
</dbReference>